<name>A0ACB9NTJ2_9MYRT</name>
<dbReference type="Proteomes" id="UP001057402">
    <property type="component" value="Chromosome 7"/>
</dbReference>
<evidence type="ECO:0000313" key="2">
    <source>
        <dbReference type="Proteomes" id="UP001057402"/>
    </source>
</evidence>
<organism evidence="1 2">
    <name type="scientific">Melastoma candidum</name>
    <dbReference type="NCBI Taxonomy" id="119954"/>
    <lineage>
        <taxon>Eukaryota</taxon>
        <taxon>Viridiplantae</taxon>
        <taxon>Streptophyta</taxon>
        <taxon>Embryophyta</taxon>
        <taxon>Tracheophyta</taxon>
        <taxon>Spermatophyta</taxon>
        <taxon>Magnoliopsida</taxon>
        <taxon>eudicotyledons</taxon>
        <taxon>Gunneridae</taxon>
        <taxon>Pentapetalae</taxon>
        <taxon>rosids</taxon>
        <taxon>malvids</taxon>
        <taxon>Myrtales</taxon>
        <taxon>Melastomataceae</taxon>
        <taxon>Melastomatoideae</taxon>
        <taxon>Melastomateae</taxon>
        <taxon>Melastoma</taxon>
    </lineage>
</organism>
<dbReference type="EMBL" id="CM042886">
    <property type="protein sequence ID" value="KAI4338724.1"/>
    <property type="molecule type" value="Genomic_DNA"/>
</dbReference>
<gene>
    <name evidence="1" type="ORF">MLD38_023747</name>
</gene>
<sequence length="358" mass="39468">MREQNRLLELTKEKGVLPCRKETSMNLSSRNGTSTDPKGFLLQGGYVVFLTSLLPPEWDCPLRLKIPPVLGFGADGSPCCFPLPSLAMRFKRKSQVHATPVESTPRDFSFSTTRIAISQICKSTGFKSAQLSSLDILTEVAVRYLSSIAKFVGSSANASGRTESNIFDILHGLEDVHLGLGFMGASCIPKDETPLQTSGIIRQLIEFVNDSCEIPFAKPLPRVDGPSGLPLIEHNDDITLSLPSIDVTCHLPGWLPAFPNVSTHPEKDRQIRLHWGEINAVKTVASDQTICEEKKSVYPRLKEADIAARGGKRVENGVKLRLRNMVSYGEKRVYCNTIGDPDDIAQTKRRKSTDNVFS</sequence>
<reference evidence="2" key="1">
    <citation type="journal article" date="2023" name="Front. Plant Sci.">
        <title>Chromosomal-level genome assembly of Melastoma candidum provides insights into trichome evolution.</title>
        <authorList>
            <person name="Zhong Y."/>
            <person name="Wu W."/>
            <person name="Sun C."/>
            <person name="Zou P."/>
            <person name="Liu Y."/>
            <person name="Dai S."/>
            <person name="Zhou R."/>
        </authorList>
    </citation>
    <scope>NUCLEOTIDE SEQUENCE [LARGE SCALE GENOMIC DNA]</scope>
</reference>
<keyword evidence="2" id="KW-1185">Reference proteome</keyword>
<comment type="caution">
    <text evidence="1">The sequence shown here is derived from an EMBL/GenBank/DDBJ whole genome shotgun (WGS) entry which is preliminary data.</text>
</comment>
<evidence type="ECO:0000313" key="1">
    <source>
        <dbReference type="EMBL" id="KAI4338724.1"/>
    </source>
</evidence>
<proteinExistence type="predicted"/>
<protein>
    <submittedName>
        <fullName evidence="1">Uncharacterized protein</fullName>
    </submittedName>
</protein>
<accession>A0ACB9NTJ2</accession>